<accession>A0AA40F478</accession>
<reference evidence="1" key="1">
    <citation type="submission" date="2023-06" db="EMBL/GenBank/DDBJ databases">
        <title>Genome-scale phylogeny and comparative genomics of the fungal order Sordariales.</title>
        <authorList>
            <consortium name="Lawrence Berkeley National Laboratory"/>
            <person name="Hensen N."/>
            <person name="Bonometti L."/>
            <person name="Westerberg I."/>
            <person name="Brannstrom I.O."/>
            <person name="Guillou S."/>
            <person name="Cros-Aarteil S."/>
            <person name="Calhoun S."/>
            <person name="Haridas S."/>
            <person name="Kuo A."/>
            <person name="Mondo S."/>
            <person name="Pangilinan J."/>
            <person name="Riley R."/>
            <person name="LaButti K."/>
            <person name="Andreopoulos B."/>
            <person name="Lipzen A."/>
            <person name="Chen C."/>
            <person name="Yanf M."/>
            <person name="Daum C."/>
            <person name="Ng V."/>
            <person name="Clum A."/>
            <person name="Steindorff A."/>
            <person name="Ohm R."/>
            <person name="Martin F."/>
            <person name="Silar P."/>
            <person name="Natvig D."/>
            <person name="Lalanne C."/>
            <person name="Gautier V."/>
            <person name="Ament-velasquez S.L."/>
            <person name="Kruys A."/>
            <person name="Hutchinson M.I."/>
            <person name="Powell A.J."/>
            <person name="Barry K."/>
            <person name="Miller A.N."/>
            <person name="Grigoriev I.V."/>
            <person name="Debuchy R."/>
            <person name="Gladieux P."/>
            <person name="Thoren M.H."/>
            <person name="Johannesson H."/>
        </authorList>
    </citation>
    <scope>NUCLEOTIDE SEQUENCE</scope>
    <source>
        <strain evidence="1">SMH3187-1</strain>
    </source>
</reference>
<evidence type="ECO:0000313" key="1">
    <source>
        <dbReference type="EMBL" id="KAK0750759.1"/>
    </source>
</evidence>
<organism evidence="1 2">
    <name type="scientific">Schizothecium vesticola</name>
    <dbReference type="NCBI Taxonomy" id="314040"/>
    <lineage>
        <taxon>Eukaryota</taxon>
        <taxon>Fungi</taxon>
        <taxon>Dikarya</taxon>
        <taxon>Ascomycota</taxon>
        <taxon>Pezizomycotina</taxon>
        <taxon>Sordariomycetes</taxon>
        <taxon>Sordariomycetidae</taxon>
        <taxon>Sordariales</taxon>
        <taxon>Schizotheciaceae</taxon>
        <taxon>Schizothecium</taxon>
    </lineage>
</organism>
<dbReference type="EMBL" id="JAUKUD010000002">
    <property type="protein sequence ID" value="KAK0750759.1"/>
    <property type="molecule type" value="Genomic_DNA"/>
</dbReference>
<name>A0AA40F478_9PEZI</name>
<dbReference type="Proteomes" id="UP001172155">
    <property type="component" value="Unassembled WGS sequence"/>
</dbReference>
<dbReference type="AlphaFoldDB" id="A0AA40F478"/>
<comment type="caution">
    <text evidence="1">The sequence shown here is derived from an EMBL/GenBank/DDBJ whole genome shotgun (WGS) entry which is preliminary data.</text>
</comment>
<sequence>MCPHDVGCWGEAQRVTGEGWLHMYRRDLYIGCATGSFGWHCYTASRKPGWREGVIRRVGRRESGHAELPTMAHGGDDAAGSRRGLVGRSLILCNERGLGARGICPMGYALVDDSIPGPDGFLPNSIGLLGRDRQLMLASTKSTSDEWKCRCPSNAARLPTKRPSRSHCSIPSLLLKSSLHSALRHQSVRPTTQYIQRGPCIDTLRAGCCFLLHLYNFRRRGCSAPDGVPNLPSLPCDVGAWSQKGRRPAPGPQRSPRRQRRLPWCDTASALGRFRYIGRGLGGLSSGFGMLARGYGPDLKRFGS</sequence>
<proteinExistence type="predicted"/>
<gene>
    <name evidence="1" type="ORF">B0T18DRAFT_56306</name>
</gene>
<protein>
    <submittedName>
        <fullName evidence="1">Uncharacterized protein</fullName>
    </submittedName>
</protein>
<keyword evidence="2" id="KW-1185">Reference proteome</keyword>
<evidence type="ECO:0000313" key="2">
    <source>
        <dbReference type="Proteomes" id="UP001172155"/>
    </source>
</evidence>